<name>A0A0A9FRV7_ARUDO</name>
<evidence type="ECO:0000256" key="1">
    <source>
        <dbReference type="SAM" id="MobiDB-lite"/>
    </source>
</evidence>
<feature type="region of interest" description="Disordered" evidence="1">
    <location>
        <begin position="79"/>
        <end position="152"/>
    </location>
</feature>
<feature type="region of interest" description="Disordered" evidence="1">
    <location>
        <begin position="18"/>
        <end position="60"/>
    </location>
</feature>
<accession>A0A0A9FRV7</accession>
<evidence type="ECO:0000313" key="2">
    <source>
        <dbReference type="EMBL" id="JAE13046.1"/>
    </source>
</evidence>
<dbReference type="EMBL" id="GBRH01184850">
    <property type="protein sequence ID" value="JAE13046.1"/>
    <property type="molecule type" value="Transcribed_RNA"/>
</dbReference>
<feature type="compositionally biased region" description="Low complexity" evidence="1">
    <location>
        <begin position="49"/>
        <end position="58"/>
    </location>
</feature>
<reference evidence="2" key="1">
    <citation type="submission" date="2014-09" db="EMBL/GenBank/DDBJ databases">
        <authorList>
            <person name="Magalhaes I.L.F."/>
            <person name="Oliveira U."/>
            <person name="Santos F.R."/>
            <person name="Vidigal T.H.D.A."/>
            <person name="Brescovit A.D."/>
            <person name="Santos A.J."/>
        </authorList>
    </citation>
    <scope>NUCLEOTIDE SEQUENCE</scope>
    <source>
        <tissue evidence="2">Shoot tissue taken approximately 20 cm above the soil surface</tissue>
    </source>
</reference>
<proteinExistence type="predicted"/>
<feature type="compositionally biased region" description="Low complexity" evidence="1">
    <location>
        <begin position="79"/>
        <end position="89"/>
    </location>
</feature>
<sequence length="152" mass="15556">MYRMVPFRSAAVCQPPSPITLRSSNRPLSLISSPSRAGRLPRPRPPPHRTAAPSSSPRIPSVLVTAVVGLRSLASVLRALPASSPSARSPGPPSCWPRTRPSLSPADRAARGALAGGGVTAAPGAPGPGGERVAAHAQRRVGEPAARVHARG</sequence>
<protein>
    <submittedName>
        <fullName evidence="2">ATP sulfurylase</fullName>
    </submittedName>
</protein>
<dbReference type="AlphaFoldDB" id="A0A0A9FRV7"/>
<feature type="compositionally biased region" description="Polar residues" evidence="1">
    <location>
        <begin position="20"/>
        <end position="31"/>
    </location>
</feature>
<reference evidence="2" key="2">
    <citation type="journal article" date="2015" name="Data Brief">
        <title>Shoot transcriptome of the giant reed, Arundo donax.</title>
        <authorList>
            <person name="Barrero R.A."/>
            <person name="Guerrero F.D."/>
            <person name="Moolhuijzen P."/>
            <person name="Goolsby J.A."/>
            <person name="Tidwell J."/>
            <person name="Bellgard S.E."/>
            <person name="Bellgard M.I."/>
        </authorList>
    </citation>
    <scope>NUCLEOTIDE SEQUENCE</scope>
    <source>
        <tissue evidence="2">Shoot tissue taken approximately 20 cm above the soil surface</tissue>
    </source>
</reference>
<organism evidence="2">
    <name type="scientific">Arundo donax</name>
    <name type="common">Giant reed</name>
    <name type="synonym">Donax arundinaceus</name>
    <dbReference type="NCBI Taxonomy" id="35708"/>
    <lineage>
        <taxon>Eukaryota</taxon>
        <taxon>Viridiplantae</taxon>
        <taxon>Streptophyta</taxon>
        <taxon>Embryophyta</taxon>
        <taxon>Tracheophyta</taxon>
        <taxon>Spermatophyta</taxon>
        <taxon>Magnoliopsida</taxon>
        <taxon>Liliopsida</taxon>
        <taxon>Poales</taxon>
        <taxon>Poaceae</taxon>
        <taxon>PACMAD clade</taxon>
        <taxon>Arundinoideae</taxon>
        <taxon>Arundineae</taxon>
        <taxon>Arundo</taxon>
    </lineage>
</organism>